<dbReference type="OrthoDB" id="2358878at2759"/>
<dbReference type="EMBL" id="JAAAJB010001230">
    <property type="protein sequence ID" value="KAG0248561.1"/>
    <property type="molecule type" value="Genomic_DNA"/>
</dbReference>
<name>A0A9P6PMM7_9FUNG</name>
<keyword evidence="1" id="KW-1133">Transmembrane helix</keyword>
<evidence type="ECO:0000313" key="2">
    <source>
        <dbReference type="EMBL" id="KAG0248561.1"/>
    </source>
</evidence>
<proteinExistence type="predicted"/>
<dbReference type="AlphaFoldDB" id="A0A9P6PMM7"/>
<comment type="caution">
    <text evidence="2">The sequence shown here is derived from an EMBL/GenBank/DDBJ whole genome shotgun (WGS) entry which is preliminary data.</text>
</comment>
<sequence length="148" mass="16828">MSSLRVGFLIYTVLSSILICVSSSSMSRKIINLQYRDYSLDVKEGKVVGWHIDYDTQDANWDILHTFNSRITIQNVASSEYLRVDGHEVVTGAAPFEWKQYPIARGAYQIQTIDRSGVLQLTGGFDGSPVVLDNFTYRGEDAQWYYDI</sequence>
<evidence type="ECO:0000313" key="3">
    <source>
        <dbReference type="Proteomes" id="UP000807716"/>
    </source>
</evidence>
<accession>A0A9P6PMM7</accession>
<keyword evidence="1" id="KW-0472">Membrane</keyword>
<dbReference type="SUPFAM" id="SSF50370">
    <property type="entry name" value="Ricin B-like lectins"/>
    <property type="match status" value="1"/>
</dbReference>
<feature type="transmembrane region" description="Helical" evidence="1">
    <location>
        <begin position="6"/>
        <end position="26"/>
    </location>
</feature>
<gene>
    <name evidence="2" type="ORF">DFQ27_000832</name>
</gene>
<keyword evidence="3" id="KW-1185">Reference proteome</keyword>
<dbReference type="InterPro" id="IPR035992">
    <property type="entry name" value="Ricin_B-like_lectins"/>
</dbReference>
<protein>
    <submittedName>
        <fullName evidence="2">Uncharacterized protein</fullName>
    </submittedName>
</protein>
<evidence type="ECO:0000256" key="1">
    <source>
        <dbReference type="SAM" id="Phobius"/>
    </source>
</evidence>
<keyword evidence="1" id="KW-0812">Transmembrane</keyword>
<dbReference type="Proteomes" id="UP000807716">
    <property type="component" value="Unassembled WGS sequence"/>
</dbReference>
<dbReference type="Gene3D" id="2.80.10.50">
    <property type="match status" value="1"/>
</dbReference>
<reference evidence="2" key="1">
    <citation type="journal article" date="2020" name="Fungal Divers.">
        <title>Resolving the Mortierellaceae phylogeny through synthesis of multi-gene phylogenetics and phylogenomics.</title>
        <authorList>
            <person name="Vandepol N."/>
            <person name="Liber J."/>
            <person name="Desiro A."/>
            <person name="Na H."/>
            <person name="Kennedy M."/>
            <person name="Barry K."/>
            <person name="Grigoriev I.V."/>
            <person name="Miller A.N."/>
            <person name="O'Donnell K."/>
            <person name="Stajich J.E."/>
            <person name="Bonito G."/>
        </authorList>
    </citation>
    <scope>NUCLEOTIDE SEQUENCE</scope>
    <source>
        <strain evidence="2">BC1065</strain>
    </source>
</reference>
<organism evidence="2 3">
    <name type="scientific">Actinomortierella ambigua</name>
    <dbReference type="NCBI Taxonomy" id="1343610"/>
    <lineage>
        <taxon>Eukaryota</taxon>
        <taxon>Fungi</taxon>
        <taxon>Fungi incertae sedis</taxon>
        <taxon>Mucoromycota</taxon>
        <taxon>Mortierellomycotina</taxon>
        <taxon>Mortierellomycetes</taxon>
        <taxon>Mortierellales</taxon>
        <taxon>Mortierellaceae</taxon>
        <taxon>Actinomortierella</taxon>
    </lineage>
</organism>